<evidence type="ECO:0000256" key="3">
    <source>
        <dbReference type="ARBA" id="ARBA00023136"/>
    </source>
</evidence>
<keyword evidence="5" id="KW-0812">Transmembrane</keyword>
<organism evidence="6">
    <name type="scientific">hydrothermal vent metagenome</name>
    <dbReference type="NCBI Taxonomy" id="652676"/>
    <lineage>
        <taxon>unclassified sequences</taxon>
        <taxon>metagenomes</taxon>
        <taxon>ecological metagenomes</taxon>
    </lineage>
</organism>
<keyword evidence="4" id="KW-0143">Chaperone</keyword>
<comment type="subcellular location">
    <subcellularLocation>
        <location evidence="1">Cell membrane</location>
    </subcellularLocation>
</comment>
<keyword evidence="3 5" id="KW-0472">Membrane</keyword>
<evidence type="ECO:0000256" key="4">
    <source>
        <dbReference type="ARBA" id="ARBA00023186"/>
    </source>
</evidence>
<evidence type="ECO:0008006" key="7">
    <source>
        <dbReference type="Google" id="ProtNLM"/>
    </source>
</evidence>
<reference evidence="6" key="1">
    <citation type="submission" date="2018-06" db="EMBL/GenBank/DDBJ databases">
        <authorList>
            <person name="Zhirakovskaya E."/>
        </authorList>
    </citation>
    <scope>NUCLEOTIDE SEQUENCE</scope>
</reference>
<protein>
    <recommendedName>
        <fullName evidence="7">PpiC domain-containing protein</fullName>
    </recommendedName>
</protein>
<proteinExistence type="predicted"/>
<dbReference type="InterPro" id="IPR027304">
    <property type="entry name" value="Trigger_fact/SurA_dom_sf"/>
</dbReference>
<dbReference type="InterPro" id="IPR052029">
    <property type="entry name" value="PpiD_chaperone"/>
</dbReference>
<evidence type="ECO:0000313" key="6">
    <source>
        <dbReference type="EMBL" id="VAW27449.1"/>
    </source>
</evidence>
<dbReference type="PANTHER" id="PTHR47529">
    <property type="entry name" value="PEPTIDYL-PROLYL CIS-TRANS ISOMERASE D"/>
    <property type="match status" value="1"/>
</dbReference>
<keyword evidence="2" id="KW-1003">Cell membrane</keyword>
<feature type="transmembrane region" description="Helical" evidence="5">
    <location>
        <begin position="12"/>
        <end position="32"/>
    </location>
</feature>
<feature type="non-terminal residue" evidence="6">
    <location>
        <position position="348"/>
    </location>
</feature>
<evidence type="ECO:0000256" key="2">
    <source>
        <dbReference type="ARBA" id="ARBA00022475"/>
    </source>
</evidence>
<gene>
    <name evidence="6" type="ORF">MNBD_BACTEROID06-365</name>
</gene>
<evidence type="ECO:0000256" key="5">
    <source>
        <dbReference type="SAM" id="Phobius"/>
    </source>
</evidence>
<keyword evidence="5" id="KW-1133">Transmembrane helix</keyword>
<evidence type="ECO:0000256" key="1">
    <source>
        <dbReference type="ARBA" id="ARBA00004236"/>
    </source>
</evidence>
<sequence length="348" mass="39119">MALINTLREKGSKLIIGFIAIAIGSFVLTDVLSGQNSILTGNNTDIGEVAGETISYDQFQKRVDVLINNYASNFGRNPGAEELTSLRNQAWLLLIAEKSFDKEYTDLDITVSPEELVDMVQGKNISPDIQRIFIDQATGQFSKDQLLQTLNQLNSSPQGRAQWRQFEESLIPARKRIKLDNLLSKSTFVTDAEAEREYMDQNTVAEIKYLHVPFYAVNDSSVTVSDEDLTAYIKNHEEEYKVDWSRTIEYVSFPIIASPEDSLEYRDELRKIKEEFTTINDDSLYAASNSDGGDYFNTYSINTLPVLMASNLNIIKKGTVIGPYIDGGNYVLYKLSDIYEDTVGVAKA</sequence>
<dbReference type="GO" id="GO:0005886">
    <property type="term" value="C:plasma membrane"/>
    <property type="evidence" value="ECO:0007669"/>
    <property type="project" value="UniProtKB-SubCell"/>
</dbReference>
<dbReference type="PANTHER" id="PTHR47529:SF1">
    <property type="entry name" value="PERIPLASMIC CHAPERONE PPID"/>
    <property type="match status" value="1"/>
</dbReference>
<dbReference type="SUPFAM" id="SSF109998">
    <property type="entry name" value="Triger factor/SurA peptide-binding domain-like"/>
    <property type="match status" value="1"/>
</dbReference>
<accession>A0A3B0US43</accession>
<dbReference type="AlphaFoldDB" id="A0A3B0US43"/>
<dbReference type="EMBL" id="UOES01000239">
    <property type="protein sequence ID" value="VAW27449.1"/>
    <property type="molecule type" value="Genomic_DNA"/>
</dbReference>
<dbReference type="Pfam" id="PF13623">
    <property type="entry name" value="SurA_N_2"/>
    <property type="match status" value="1"/>
</dbReference>
<name>A0A3B0US43_9ZZZZ</name>